<dbReference type="GO" id="GO:0016787">
    <property type="term" value="F:hydrolase activity"/>
    <property type="evidence" value="ECO:0007669"/>
    <property type="project" value="UniProtKB-KW"/>
</dbReference>
<dbReference type="InterPro" id="IPR052046">
    <property type="entry name" value="GH57_Enzymes"/>
</dbReference>
<reference evidence="5" key="1">
    <citation type="submission" date="2013-07" db="EMBL/GenBank/DDBJ databases">
        <authorList>
            <person name="McIlroy S."/>
        </authorList>
    </citation>
    <scope>NUCLEOTIDE SEQUENCE [LARGE SCALE GENOMIC DNA]</scope>
    <source>
        <strain evidence="5">Run_A_D11</strain>
    </source>
</reference>
<dbReference type="Gene3D" id="3.20.110.20">
    <property type="match status" value="1"/>
</dbReference>
<keyword evidence="5" id="KW-0378">Hydrolase</keyword>
<feature type="compositionally biased region" description="Low complexity" evidence="3">
    <location>
        <begin position="409"/>
        <end position="425"/>
    </location>
</feature>
<feature type="compositionally biased region" description="Polar residues" evidence="3">
    <location>
        <begin position="426"/>
        <end position="436"/>
    </location>
</feature>
<feature type="region of interest" description="Disordered" evidence="3">
    <location>
        <begin position="409"/>
        <end position="436"/>
    </location>
</feature>
<dbReference type="InterPro" id="IPR011330">
    <property type="entry name" value="Glyco_hydro/deAcase_b/a-brl"/>
</dbReference>
<protein>
    <submittedName>
        <fullName evidence="5">Glycoside hydrolase family 57</fullName>
    </submittedName>
</protein>
<dbReference type="InterPro" id="IPR004300">
    <property type="entry name" value="Glyco_hydro_57_N"/>
</dbReference>
<dbReference type="Pfam" id="PF03065">
    <property type="entry name" value="Glyco_hydro_57"/>
    <property type="match status" value="1"/>
</dbReference>
<gene>
    <name evidence="5" type="ORF">BN873_330091</name>
</gene>
<dbReference type="PANTHER" id="PTHR36306:SF5">
    <property type="entry name" value="SLR1535 PROTEIN"/>
    <property type="match status" value="1"/>
</dbReference>
<dbReference type="OrthoDB" id="9757977at2"/>
<dbReference type="RefSeq" id="WP_102047015.1">
    <property type="nucleotide sequence ID" value="NZ_CBTJ020000040.1"/>
</dbReference>
<proteinExistence type="inferred from homology"/>
<dbReference type="Proteomes" id="UP000035760">
    <property type="component" value="Unassembled WGS sequence"/>
</dbReference>
<feature type="domain" description="Glycoside hydrolase family 57 N-terminal" evidence="4">
    <location>
        <begin position="53"/>
        <end position="286"/>
    </location>
</feature>
<name>W6M7P3_9GAMM</name>
<evidence type="ECO:0000256" key="1">
    <source>
        <dbReference type="ARBA" id="ARBA00006821"/>
    </source>
</evidence>
<sequence length="436" mass="50669">MREIYHALVLNMHQPPRNLENLLDTNEWEVKEILFAYDRMPRMLWPYQDIARVHLSLSGTLLETLSNPDFQSRMYGVVDCGKLLWHLQNQQLFEILGTGYYHPVLALIPEADWDEHIARWQAIARHLLWRPQFNGFWPPEMGFDMRLIPHLKKAGYRYVMVDCEYVDPVDSMNWQELRYRPHIAEYGGEQIVIIPRDRELSDAQLSGMDYGWFHHELHERTKWCDFPPLVATATDGDNGGWFRNVSEKANFWNYFYHEAMEEIRAGHSAMRPIFITEYLDRFGAHGQVTVRRGAWNTDAHHGWDFHQWQGSWIQRDTMVRVHDLSQDFHRVADAVALANDPNPELARIMAEAHWRLLRAETSCNFYWGEAWVHKSHADLDSVAWHLGEAKALLGDRLYAVPVAVETATEEAVVPTPSDDSAPPSSNGSTLLDSPES</sequence>
<accession>W6M7P3</accession>
<comment type="caution">
    <text evidence="5">The sequence shown here is derived from an EMBL/GenBank/DDBJ whole genome shotgun (WGS) entry which is preliminary data.</text>
</comment>
<organism evidence="5 6">
    <name type="scientific">Candidatus Competibacter denitrificans Run_A_D11</name>
    <dbReference type="NCBI Taxonomy" id="1400863"/>
    <lineage>
        <taxon>Bacteria</taxon>
        <taxon>Pseudomonadati</taxon>
        <taxon>Pseudomonadota</taxon>
        <taxon>Gammaproteobacteria</taxon>
        <taxon>Candidatus Competibacteraceae</taxon>
        <taxon>Candidatus Competibacter</taxon>
    </lineage>
</organism>
<evidence type="ECO:0000259" key="4">
    <source>
        <dbReference type="Pfam" id="PF03065"/>
    </source>
</evidence>
<dbReference type="STRING" id="1400863.BN873_330091"/>
<reference evidence="5" key="2">
    <citation type="submission" date="2014-03" db="EMBL/GenBank/DDBJ databases">
        <title>Candidatus Competibacter-lineage genomes retrieved from metagenomes reveal functional metabolic diversity.</title>
        <authorList>
            <person name="McIlroy S.J."/>
            <person name="Albertsen M."/>
            <person name="Andresen E.K."/>
            <person name="Saunders A.M."/>
            <person name="Kristiansen R."/>
            <person name="Stokholm-Bjerregaard M."/>
            <person name="Nielsen K.L."/>
            <person name="Nielsen P.H."/>
        </authorList>
    </citation>
    <scope>NUCLEOTIDE SEQUENCE</scope>
    <source>
        <strain evidence="5">Run_A_D11</strain>
    </source>
</reference>
<keyword evidence="6" id="KW-1185">Reference proteome</keyword>
<evidence type="ECO:0000256" key="2">
    <source>
        <dbReference type="ARBA" id="ARBA00023277"/>
    </source>
</evidence>
<dbReference type="GO" id="GO:0005975">
    <property type="term" value="P:carbohydrate metabolic process"/>
    <property type="evidence" value="ECO:0007669"/>
    <property type="project" value="InterPro"/>
</dbReference>
<evidence type="ECO:0000313" key="5">
    <source>
        <dbReference type="EMBL" id="CDI02614.1"/>
    </source>
</evidence>
<evidence type="ECO:0000256" key="3">
    <source>
        <dbReference type="SAM" id="MobiDB-lite"/>
    </source>
</evidence>
<dbReference type="SUPFAM" id="SSF88713">
    <property type="entry name" value="Glycoside hydrolase/deacetylase"/>
    <property type="match status" value="1"/>
</dbReference>
<dbReference type="EMBL" id="CBTJ020000040">
    <property type="protein sequence ID" value="CDI02614.1"/>
    <property type="molecule type" value="Genomic_DNA"/>
</dbReference>
<comment type="similarity">
    <text evidence="1">Belongs to the glycosyl hydrolase 57 family.</text>
</comment>
<keyword evidence="2" id="KW-0119">Carbohydrate metabolism</keyword>
<evidence type="ECO:0000313" key="6">
    <source>
        <dbReference type="Proteomes" id="UP000035760"/>
    </source>
</evidence>
<dbReference type="AlphaFoldDB" id="W6M7P3"/>
<dbReference type="PANTHER" id="PTHR36306">
    <property type="entry name" value="ALPHA-AMYLASE-RELATED-RELATED"/>
    <property type="match status" value="1"/>
</dbReference>